<feature type="transmembrane region" description="Helical" evidence="7">
    <location>
        <begin position="155"/>
        <end position="179"/>
    </location>
</feature>
<feature type="transmembrane region" description="Helical" evidence="7">
    <location>
        <begin position="131"/>
        <end position="148"/>
    </location>
</feature>
<keyword evidence="5" id="KW-0406">Ion transport</keyword>
<feature type="transmembrane region" description="Helical" evidence="7">
    <location>
        <begin position="92"/>
        <end position="111"/>
    </location>
</feature>
<feature type="transmembrane region" description="Helical" evidence="7">
    <location>
        <begin position="35"/>
        <end position="56"/>
    </location>
</feature>
<dbReference type="RefSeq" id="WP_091369557.1">
    <property type="nucleotide sequence ID" value="NZ_FNDV01000003.1"/>
</dbReference>
<dbReference type="EMBL" id="FNJB01000001">
    <property type="protein sequence ID" value="SDN99415.1"/>
    <property type="molecule type" value="Genomic_DNA"/>
</dbReference>
<dbReference type="GO" id="GO:1902600">
    <property type="term" value="P:proton transmembrane transport"/>
    <property type="evidence" value="ECO:0007669"/>
    <property type="project" value="InterPro"/>
</dbReference>
<gene>
    <name evidence="9" type="ORF">SAMN05192558_101570</name>
</gene>
<dbReference type="GO" id="GO:0015297">
    <property type="term" value="F:antiporter activity"/>
    <property type="evidence" value="ECO:0007669"/>
    <property type="project" value="InterPro"/>
</dbReference>
<evidence type="ECO:0000259" key="8">
    <source>
        <dbReference type="Pfam" id="PF00999"/>
    </source>
</evidence>
<feature type="transmembrane region" description="Helical" evidence="7">
    <location>
        <begin position="367"/>
        <end position="390"/>
    </location>
</feature>
<evidence type="ECO:0000256" key="1">
    <source>
        <dbReference type="ARBA" id="ARBA00004141"/>
    </source>
</evidence>
<dbReference type="AlphaFoldDB" id="A0A1H0FXQ0"/>
<keyword evidence="4 7" id="KW-1133">Transmembrane helix</keyword>
<dbReference type="PANTHER" id="PTHR32468:SF0">
    <property type="entry name" value="K(+)_H(+) ANTIPORTER 1"/>
    <property type="match status" value="1"/>
</dbReference>
<proteinExistence type="predicted"/>
<feature type="domain" description="Cation/H+ exchanger transmembrane" evidence="8">
    <location>
        <begin position="78"/>
        <end position="453"/>
    </location>
</feature>
<evidence type="ECO:0000313" key="9">
    <source>
        <dbReference type="EMBL" id="SDN99415.1"/>
    </source>
</evidence>
<dbReference type="STRING" id="504798.SAMN05421871_103301"/>
<feature type="transmembrane region" description="Helical" evidence="7">
    <location>
        <begin position="431"/>
        <end position="451"/>
    </location>
</feature>
<comment type="subcellular location">
    <subcellularLocation>
        <location evidence="1">Membrane</location>
        <topology evidence="1">Multi-pass membrane protein</topology>
    </subcellularLocation>
</comment>
<feature type="transmembrane region" description="Helical" evidence="7">
    <location>
        <begin position="225"/>
        <end position="246"/>
    </location>
</feature>
<evidence type="ECO:0000256" key="7">
    <source>
        <dbReference type="SAM" id="Phobius"/>
    </source>
</evidence>
<keyword evidence="6 7" id="KW-0472">Membrane</keyword>
<accession>A0A1H0FXQ0</accession>
<dbReference type="Pfam" id="PF00999">
    <property type="entry name" value="Na_H_Exchanger"/>
    <property type="match status" value="1"/>
</dbReference>
<dbReference type="OrthoDB" id="9793589at2"/>
<dbReference type="Gene3D" id="1.20.1530.20">
    <property type="match status" value="1"/>
</dbReference>
<dbReference type="GO" id="GO:0016020">
    <property type="term" value="C:membrane"/>
    <property type="evidence" value="ECO:0007669"/>
    <property type="project" value="UniProtKB-SubCell"/>
</dbReference>
<feature type="transmembrane region" description="Helical" evidence="7">
    <location>
        <begin position="284"/>
        <end position="302"/>
    </location>
</feature>
<name>A0A1H0FXQ0_9PSEU</name>
<dbReference type="InterPro" id="IPR038770">
    <property type="entry name" value="Na+/solute_symporter_sf"/>
</dbReference>
<evidence type="ECO:0000256" key="2">
    <source>
        <dbReference type="ARBA" id="ARBA00022448"/>
    </source>
</evidence>
<dbReference type="Proteomes" id="UP000199651">
    <property type="component" value="Unassembled WGS sequence"/>
</dbReference>
<keyword evidence="10" id="KW-1185">Reference proteome</keyword>
<dbReference type="PANTHER" id="PTHR32468">
    <property type="entry name" value="CATION/H + ANTIPORTER"/>
    <property type="match status" value="1"/>
</dbReference>
<keyword evidence="3 7" id="KW-0812">Transmembrane</keyword>
<organism evidence="9 10">
    <name type="scientific">Actinokineospora alba</name>
    <dbReference type="NCBI Taxonomy" id="504798"/>
    <lineage>
        <taxon>Bacteria</taxon>
        <taxon>Bacillati</taxon>
        <taxon>Actinomycetota</taxon>
        <taxon>Actinomycetes</taxon>
        <taxon>Pseudonocardiales</taxon>
        <taxon>Pseudonocardiaceae</taxon>
        <taxon>Actinokineospora</taxon>
    </lineage>
</organism>
<feature type="transmembrane region" description="Helical" evidence="7">
    <location>
        <begin position="258"/>
        <end position="277"/>
    </location>
</feature>
<protein>
    <submittedName>
        <fullName evidence="9">Kef-type K+ transport system, membrane component KefB</fullName>
    </submittedName>
</protein>
<evidence type="ECO:0000256" key="5">
    <source>
        <dbReference type="ARBA" id="ARBA00023065"/>
    </source>
</evidence>
<feature type="transmembrane region" description="Helical" evidence="7">
    <location>
        <begin position="337"/>
        <end position="355"/>
    </location>
</feature>
<keyword evidence="2" id="KW-0813">Transport</keyword>
<feature type="transmembrane region" description="Helical" evidence="7">
    <location>
        <begin position="62"/>
        <end position="83"/>
    </location>
</feature>
<dbReference type="InterPro" id="IPR050794">
    <property type="entry name" value="CPA2_transporter"/>
</dbReference>
<reference evidence="10" key="1">
    <citation type="submission" date="2016-10" db="EMBL/GenBank/DDBJ databases">
        <authorList>
            <person name="Varghese N."/>
            <person name="Submissions S."/>
        </authorList>
    </citation>
    <scope>NUCLEOTIDE SEQUENCE [LARGE SCALE GENOMIC DNA]</scope>
    <source>
        <strain evidence="10">IBRC-M 10655</strain>
    </source>
</reference>
<dbReference type="InterPro" id="IPR006153">
    <property type="entry name" value="Cation/H_exchanger_TM"/>
</dbReference>
<evidence type="ECO:0000256" key="3">
    <source>
        <dbReference type="ARBA" id="ARBA00022692"/>
    </source>
</evidence>
<feature type="transmembrane region" description="Helical" evidence="7">
    <location>
        <begin position="191"/>
        <end position="213"/>
    </location>
</feature>
<sequence length="479" mass="49581">MSARNELLVEQAKQPRLPGAGRTVDRPPSGRARTVLGVIAGLAALGASTPLWGVFGSHAVDAVTHFLIAVAVILVTCQLLAALARRVGQPPVLGEMVGGLLLGPSLLGLTWPQGSAFLFQQPVVEQLDKAAQLGLVIFVFLLGCELRTDRIARKGMVAGSVFGGMALPLLAGMGIVYVTGDLLAGDKATPLQAMLFVGLAMAVTALPVLARILTDLKLEKSSIGVLSISAAAIGDGVLWVGLAFLLAGSGSGGHGVEILVLAFVLVLVTALCVRPLLAMLVRRLGSSPFLTIVLVAGAIGYSVLTQTIQLHAVVGAFLFGVAVPRDSPAVEEIGRKLEGFTLIILLPLFFAGVGLKMSVGLLGTDPTAWLVLAAVLVAAVATKVIGAGGAVRLAGLPAREAWCFGVLMNCRGVTEVVVLTIGYEADLINQLAYTIMVMVAVITTALTGPLVRRSLNRAPDDTLAAPRTRTARKGDTVRD</sequence>
<evidence type="ECO:0000313" key="10">
    <source>
        <dbReference type="Proteomes" id="UP000199651"/>
    </source>
</evidence>
<evidence type="ECO:0000256" key="6">
    <source>
        <dbReference type="ARBA" id="ARBA00023136"/>
    </source>
</evidence>
<evidence type="ECO:0000256" key="4">
    <source>
        <dbReference type="ARBA" id="ARBA00022989"/>
    </source>
</evidence>